<accession>A0A151I321</accession>
<dbReference type="Proteomes" id="UP000078540">
    <property type="component" value="Unassembled WGS sequence"/>
</dbReference>
<keyword evidence="1" id="KW-1133">Transmembrane helix</keyword>
<dbReference type="EMBL" id="KQ976518">
    <property type="protein sequence ID" value="KYM82193.1"/>
    <property type="molecule type" value="Genomic_DNA"/>
</dbReference>
<evidence type="ECO:0000313" key="2">
    <source>
        <dbReference type="EMBL" id="KYM82193.1"/>
    </source>
</evidence>
<keyword evidence="1" id="KW-0472">Membrane</keyword>
<evidence type="ECO:0000313" key="3">
    <source>
        <dbReference type="Proteomes" id="UP000078540"/>
    </source>
</evidence>
<keyword evidence="1" id="KW-0812">Transmembrane</keyword>
<reference evidence="2 3" key="1">
    <citation type="submission" date="2015-09" db="EMBL/GenBank/DDBJ databases">
        <title>Atta colombica WGS genome.</title>
        <authorList>
            <person name="Nygaard S."/>
            <person name="Hu H."/>
            <person name="Boomsma J."/>
            <person name="Zhang G."/>
        </authorList>
    </citation>
    <scope>NUCLEOTIDE SEQUENCE [LARGE SCALE GENOMIC DNA]</scope>
    <source>
        <strain evidence="2">Treedump-2</strain>
        <tissue evidence="2">Whole body</tissue>
    </source>
</reference>
<sequence length="160" mass="17223">MCRSNLPGLNNALSNTSALFVEANIMTFSFAIIPSISTKTSLNKCLTRAAPKPPNTSINSEPFINRKGTLASVATALASNVLPHPGGPKTSFNPATSPKRTPLPFPINGSIRVNFACFICEIISKGLKEKRFLTKLKMMAIINGISTSIMTFVIYSIFLS</sequence>
<organism evidence="2 3">
    <name type="scientific">Atta colombica</name>
    <dbReference type="NCBI Taxonomy" id="520822"/>
    <lineage>
        <taxon>Eukaryota</taxon>
        <taxon>Metazoa</taxon>
        <taxon>Ecdysozoa</taxon>
        <taxon>Arthropoda</taxon>
        <taxon>Hexapoda</taxon>
        <taxon>Insecta</taxon>
        <taxon>Pterygota</taxon>
        <taxon>Neoptera</taxon>
        <taxon>Endopterygota</taxon>
        <taxon>Hymenoptera</taxon>
        <taxon>Apocrita</taxon>
        <taxon>Aculeata</taxon>
        <taxon>Formicoidea</taxon>
        <taxon>Formicidae</taxon>
        <taxon>Myrmicinae</taxon>
        <taxon>Atta</taxon>
    </lineage>
</organism>
<protein>
    <submittedName>
        <fullName evidence="2">Uncharacterized protein</fullName>
    </submittedName>
</protein>
<gene>
    <name evidence="2" type="ORF">ALC53_07341</name>
</gene>
<proteinExistence type="predicted"/>
<dbReference type="AlphaFoldDB" id="A0A151I321"/>
<evidence type="ECO:0000256" key="1">
    <source>
        <dbReference type="SAM" id="Phobius"/>
    </source>
</evidence>
<keyword evidence="3" id="KW-1185">Reference proteome</keyword>
<feature type="transmembrane region" description="Helical" evidence="1">
    <location>
        <begin position="12"/>
        <end position="33"/>
    </location>
</feature>
<feature type="transmembrane region" description="Helical" evidence="1">
    <location>
        <begin position="138"/>
        <end position="158"/>
    </location>
</feature>
<name>A0A151I321_9HYME</name>